<gene>
    <name evidence="1" type="ORF">PPENT_87.1.T1080111</name>
</gene>
<evidence type="ECO:0000313" key="1">
    <source>
        <dbReference type="EMBL" id="CAD8195073.1"/>
    </source>
</evidence>
<evidence type="ECO:0000313" key="2">
    <source>
        <dbReference type="Proteomes" id="UP000689195"/>
    </source>
</evidence>
<sequence length="135" mass="15714">MGTACSLNQQFIEQSPQIILNHFGIKAYPLQYNAKLYTHCPTKQEISKVLVQQSKENIDEELQSDSSGSFLECFHRRTESQNTQRNSLDFSINNTEVHKKGILRQPQSQKTISQKSIQQRQKKKVHFQKSKFVQM</sequence>
<keyword evidence="2" id="KW-1185">Reference proteome</keyword>
<name>A0A8S1WYW7_9CILI</name>
<dbReference type="EMBL" id="CAJJDO010000108">
    <property type="protein sequence ID" value="CAD8195073.1"/>
    <property type="molecule type" value="Genomic_DNA"/>
</dbReference>
<organism evidence="1 2">
    <name type="scientific">Paramecium pentaurelia</name>
    <dbReference type="NCBI Taxonomy" id="43138"/>
    <lineage>
        <taxon>Eukaryota</taxon>
        <taxon>Sar</taxon>
        <taxon>Alveolata</taxon>
        <taxon>Ciliophora</taxon>
        <taxon>Intramacronucleata</taxon>
        <taxon>Oligohymenophorea</taxon>
        <taxon>Peniculida</taxon>
        <taxon>Parameciidae</taxon>
        <taxon>Paramecium</taxon>
    </lineage>
</organism>
<comment type="caution">
    <text evidence="1">The sequence shown here is derived from an EMBL/GenBank/DDBJ whole genome shotgun (WGS) entry which is preliminary data.</text>
</comment>
<reference evidence="1" key="1">
    <citation type="submission" date="2021-01" db="EMBL/GenBank/DDBJ databases">
        <authorList>
            <consortium name="Genoscope - CEA"/>
            <person name="William W."/>
        </authorList>
    </citation>
    <scope>NUCLEOTIDE SEQUENCE</scope>
</reference>
<dbReference type="AlphaFoldDB" id="A0A8S1WYW7"/>
<proteinExistence type="predicted"/>
<dbReference type="Proteomes" id="UP000689195">
    <property type="component" value="Unassembled WGS sequence"/>
</dbReference>
<protein>
    <submittedName>
        <fullName evidence="1">Uncharacterized protein</fullName>
    </submittedName>
</protein>
<accession>A0A8S1WYW7</accession>